<dbReference type="Gene3D" id="3.40.50.300">
    <property type="entry name" value="P-loop containing nucleotide triphosphate hydrolases"/>
    <property type="match status" value="3"/>
</dbReference>
<dbReference type="PaxDb" id="121845-A0A1S3DJM9"/>
<feature type="compositionally biased region" description="Acidic residues" evidence="8">
    <location>
        <begin position="884"/>
        <end position="898"/>
    </location>
</feature>
<dbReference type="InterPro" id="IPR047187">
    <property type="entry name" value="SF1_C_Upf1"/>
</dbReference>
<dbReference type="SMART" id="SM00438">
    <property type="entry name" value="ZnF_NFX"/>
    <property type="match status" value="7"/>
</dbReference>
<name>A0A1S3DJM9_DIACI</name>
<dbReference type="InterPro" id="IPR027417">
    <property type="entry name" value="P-loop_NTPase"/>
</dbReference>
<feature type="compositionally biased region" description="Polar residues" evidence="8">
    <location>
        <begin position="133"/>
        <end position="143"/>
    </location>
</feature>
<organism evidence="10 11">
    <name type="scientific">Diaphorina citri</name>
    <name type="common">Asian citrus psyllid</name>
    <dbReference type="NCBI Taxonomy" id="121845"/>
    <lineage>
        <taxon>Eukaryota</taxon>
        <taxon>Metazoa</taxon>
        <taxon>Ecdysozoa</taxon>
        <taxon>Arthropoda</taxon>
        <taxon>Hexapoda</taxon>
        <taxon>Insecta</taxon>
        <taxon>Pterygota</taxon>
        <taxon>Neoptera</taxon>
        <taxon>Paraneoptera</taxon>
        <taxon>Hemiptera</taxon>
        <taxon>Sternorrhyncha</taxon>
        <taxon>Psylloidea</taxon>
        <taxon>Psyllidae</taxon>
        <taxon>Diaphorininae</taxon>
        <taxon>Diaphorina</taxon>
    </lineage>
</organism>
<feature type="compositionally biased region" description="Basic and acidic residues" evidence="8">
    <location>
        <begin position="197"/>
        <end position="215"/>
    </location>
</feature>
<evidence type="ECO:0000256" key="3">
    <source>
        <dbReference type="ARBA" id="ARBA00022723"/>
    </source>
</evidence>
<dbReference type="CDD" id="cd18808">
    <property type="entry name" value="SF1_C_Upf1"/>
    <property type="match status" value="1"/>
</dbReference>
<keyword evidence="5" id="KW-0863">Zinc-finger</keyword>
<gene>
    <name evidence="11" type="primary">LOC103519071</name>
</gene>
<dbReference type="Pfam" id="PF13086">
    <property type="entry name" value="AAA_11"/>
    <property type="match status" value="2"/>
</dbReference>
<reference evidence="11" key="1">
    <citation type="submission" date="2025-08" db="UniProtKB">
        <authorList>
            <consortium name="RefSeq"/>
        </authorList>
    </citation>
    <scope>IDENTIFICATION</scope>
</reference>
<dbReference type="STRING" id="121845.A0A1S3DJM9"/>
<evidence type="ECO:0000256" key="2">
    <source>
        <dbReference type="ARBA" id="ARBA00022490"/>
    </source>
</evidence>
<evidence type="ECO:0000259" key="9">
    <source>
        <dbReference type="PROSITE" id="PS51981"/>
    </source>
</evidence>
<keyword evidence="6" id="KW-0862">Zinc</keyword>
<feature type="domain" description="RZ-type" evidence="9">
    <location>
        <begin position="2113"/>
        <end position="2183"/>
    </location>
</feature>
<proteinExistence type="predicted"/>
<evidence type="ECO:0000256" key="5">
    <source>
        <dbReference type="ARBA" id="ARBA00022771"/>
    </source>
</evidence>
<keyword evidence="10" id="KW-1185">Reference proteome</keyword>
<dbReference type="Proteomes" id="UP000079169">
    <property type="component" value="Unplaced"/>
</dbReference>
<dbReference type="OMA" id="ASTAPMW"/>
<dbReference type="SUPFAM" id="SSF52540">
    <property type="entry name" value="P-loop containing nucleoside triphosphate hydrolases"/>
    <property type="match status" value="1"/>
</dbReference>
<feature type="compositionally biased region" description="Polar residues" evidence="8">
    <location>
        <begin position="151"/>
        <end position="182"/>
    </location>
</feature>
<dbReference type="InterPro" id="IPR046439">
    <property type="entry name" value="ZF_RZ_dom"/>
</dbReference>
<dbReference type="Pfam" id="PF13087">
    <property type="entry name" value="AAA_12"/>
    <property type="match status" value="1"/>
</dbReference>
<dbReference type="GeneID" id="103519071"/>
<feature type="compositionally biased region" description="Polar residues" evidence="8">
    <location>
        <begin position="90"/>
        <end position="106"/>
    </location>
</feature>
<evidence type="ECO:0000256" key="8">
    <source>
        <dbReference type="SAM" id="MobiDB-lite"/>
    </source>
</evidence>
<evidence type="ECO:0000256" key="7">
    <source>
        <dbReference type="ARBA" id="ARBA00022859"/>
    </source>
</evidence>
<accession>A0A1S3DJM9</accession>
<protein>
    <submittedName>
        <fullName evidence="11">NFX1-type zinc finger-containing protein 1</fullName>
    </submittedName>
</protein>
<dbReference type="Pfam" id="PF25396">
    <property type="entry name" value="ZNFX1"/>
    <property type="match status" value="1"/>
</dbReference>
<dbReference type="PANTHER" id="PTHR10887:SF341">
    <property type="entry name" value="NFX1-TYPE ZINC FINGER-CONTAINING PROTEIN 1"/>
    <property type="match status" value="1"/>
</dbReference>
<dbReference type="InterPro" id="IPR041679">
    <property type="entry name" value="DNA2/NAM7-like_C"/>
</dbReference>
<evidence type="ECO:0000256" key="6">
    <source>
        <dbReference type="ARBA" id="ARBA00022833"/>
    </source>
</evidence>
<keyword evidence="2" id="KW-0963">Cytoplasm</keyword>
<dbReference type="InterPro" id="IPR000967">
    <property type="entry name" value="Znf_NFX1"/>
</dbReference>
<dbReference type="GO" id="GO:0031380">
    <property type="term" value="C:nuclear RNA-directed RNA polymerase complex"/>
    <property type="evidence" value="ECO:0007669"/>
    <property type="project" value="TreeGrafter"/>
</dbReference>
<evidence type="ECO:0000313" key="11">
    <source>
        <dbReference type="RefSeq" id="XP_008482375.1"/>
    </source>
</evidence>
<feature type="region of interest" description="Disordered" evidence="8">
    <location>
        <begin position="860"/>
        <end position="906"/>
    </location>
</feature>
<dbReference type="InterPro" id="IPR041677">
    <property type="entry name" value="DNA2/NAM7_AAA_11"/>
</dbReference>
<dbReference type="GO" id="GO:0005737">
    <property type="term" value="C:cytoplasm"/>
    <property type="evidence" value="ECO:0007669"/>
    <property type="project" value="UniProtKB-SubCell"/>
</dbReference>
<dbReference type="CDD" id="cd17936">
    <property type="entry name" value="EEXXEc_NFX1"/>
    <property type="match status" value="1"/>
</dbReference>
<evidence type="ECO:0000313" key="10">
    <source>
        <dbReference type="Proteomes" id="UP000079169"/>
    </source>
</evidence>
<dbReference type="KEGG" id="dci:103519071"/>
<dbReference type="InterPro" id="IPR045055">
    <property type="entry name" value="DNA2/NAM7-like"/>
</dbReference>
<feature type="region of interest" description="Disordered" evidence="8">
    <location>
        <begin position="195"/>
        <end position="235"/>
    </location>
</feature>
<feature type="compositionally biased region" description="Acidic residues" evidence="8">
    <location>
        <begin position="861"/>
        <end position="870"/>
    </location>
</feature>
<keyword evidence="3" id="KW-0479">Metal-binding</keyword>
<dbReference type="PANTHER" id="PTHR10887">
    <property type="entry name" value="DNA2/NAM7 HELICASE FAMILY"/>
    <property type="match status" value="1"/>
</dbReference>
<sequence length="2183" mass="251570">MSDLSSAVFAALEDLQVNSSASSSSVKRENQNPSYSKSDNSNVSGPKGYSNDSKANRRSSNDHIPRSRTPNCKSNVPKHKSNNRNDAPRSHSTYRNDSQKSQFNNQYDDRQNGPPRSRTNNQYQNHRNDAPKSRTTYNQQYDNNNHHRNNQARSQSGCETSRPQSNFPNDSSKPRQSFNSNRDNADQLLVNQLHARNKNDRKDIPNKKHRNDGNETNRQQFNNGPFNEIQGSRPKYEAKSRLGFKKLEDIATEDPHKITVELANTYNGFQYLLEQEGFLKERPDWIILITKLLAKVCICEFRENKNKVLTWVSESNFIDLILEYLLSVSSDTKAHQKRIKTINTFLQDVMLLIETLVNLFQNLAKERFHDPVRKIFGYISSIEAFTDIKVDDKFKSDLTALAHRLKSMGSIADSMNVKKDSHLDEGQPPEDFRTIDLYPAPEEVLQDLNVFLRRSIVDGGYENVEHYLDVQFRLLRQDLIAPLRTGFKELVASLTVGDKTRKRINNLRLFKKCSFENIETKYDKVSYIVCFDVDKRINVNWEYNRWFMFGSLVFFSFDNFSTFFMGTVFEKNNKIIAKDRTISVELIGDIELNVEDFRREVMMAESTIFFQPYYHVMKALKQFEERNFPMMRYIVEVNPVINPPAYLRNNSLMQIGNFPEIDIMDECSWPSPDQLGLDNFQFDAYKGALTREFVIMQGPPGTGKTYLGLKIIETLLENDNVMDHLGAPILLVCYTNHALDQFLEGILKFNKSIVRIGSQTKSELIKPFELKERRKHHIFDRNLNSAYKAMRDEMEEKLTCIKTWEKGLALTDEVGIIQRDFLVPYMSPGHQNQLNSSNDLVQWLLVRNYVDTSDNIVVNEQADDDMEDDSAETKNKNSNNDAKNEDEDDDDDDEDEERDQLRNDESLIADLTIDETSLTLHILTTNSLEKQLRKLENTCQVLENQRNLHSVGVYAKMRNDLESKWKQLNEAIYILDSQFKRLHRSFKVQDCTKLNSNVTKMNMNERWNMYWNWLTGFKAEMITTIKDNEAGYRVLSEQFSEAKQLQDMQVLLNHKILGTTTTSAAKYHLMLAALKPKIVVVEEAAEVLEAHIVTALTNHCEHLILIGDHQQLRPNPTVYELAKRYNLEISLFERMIKNKLTFSTLGVQHRMRPEICDLITPVIYPNLQNHISVYEYEQVKGITKNLFFVAHEVPEESDEMGQSYKNPHEGDFVLRLARYLLFQGYSPDQVTILTTYSGQMVYLKMQKKKMPEIGQVRISTVDNYQGEECQIILLSLVRSNMEHKIGFLATPNRVCVALSRAKQGFYLIGNMTGLEKSSQIWPEIRKQLEMHQAIGSKLELQCQVHNNITYVCKKSDFLSVTEGGCSKMCDEPLDCGHMCKSLCHPNDREHKIYKCPEKCTKNCPSGHPCTNLCYEECNLCHVLVTRHFQCGHTKALHCYIDASFYPCKVKVEVKIELCGHIAQVACHIARSNETIQCTKPCETRLGCGHACTKYCHVDEDPDHMEYQCMKPCERKNTNCSGEHMCKKHCYEKCSMCNERVPKVLPCGHEQVVLCHLEAEYVECDRPCTNVLDCNHKCRKRCKDMCGDCNEIVKKQIPDCGHVVNLKCKIHPERKHCKIPCERLLSCGHTCAKKCCDECNSSDCEVLVDCPHVESLCGHPTKVPCKDRHAVASDLRKKALESCPEPCGEILLCEHACQGSCSGCKQGRLHEMCKQKCGRVKICGHSCTVDCSALCPPCKLPCMTRCQHSKCNNPCGERCPPCQERCTWHCQHKQCRRKCSDMCGRSRCYKDCKKKLQCGHDCIGFCGEPCPPKCRICHEEEVTDIFFGTEDEEGAKFVVLQDCGHFFESSGIETYVGINAESTDDPKDKEIVMLTCPRCKTPIVNTQRFMNQTRKIMKDIAEIKKKQNGMKRTIVQMKMDVICRLKQLELYRPDQEEKRKFLNSSKYYSSIIRQIRSQVEDFYTEDKQGKKIKRKNFVSEMQLQLFIFMVECVETIRRRVMELGILSGLNSCTLLAQMDEILLYMRQIPNVKISEQQKYDLYCEMDRLFALANLLEMKSHDNIRNAIVTNLDELNRDFERIMNEIICLNPFNKERSEAVNELLKQVEVKLKDTIDLKKMIKLAMSTTEGTNQQGHWFKCRNGHYYFIGNCGRAVATGRCPDCKEIVGGIGYRLTQGNTAAPEMG</sequence>
<feature type="compositionally biased region" description="Polar residues" evidence="8">
    <location>
        <begin position="31"/>
        <end position="44"/>
    </location>
</feature>
<evidence type="ECO:0000256" key="4">
    <source>
        <dbReference type="ARBA" id="ARBA00022737"/>
    </source>
</evidence>
<feature type="compositionally biased region" description="Polar residues" evidence="8">
    <location>
        <begin position="216"/>
        <end position="225"/>
    </location>
</feature>
<dbReference type="PROSITE" id="PS51981">
    <property type="entry name" value="ZF_RZ"/>
    <property type="match status" value="1"/>
</dbReference>
<comment type="subcellular location">
    <subcellularLocation>
        <location evidence="1">Cytoplasm</location>
    </subcellularLocation>
</comment>
<dbReference type="GO" id="GO:0008270">
    <property type="term" value="F:zinc ion binding"/>
    <property type="evidence" value="ECO:0007669"/>
    <property type="project" value="UniProtKB-KW"/>
</dbReference>
<dbReference type="GO" id="GO:0004386">
    <property type="term" value="F:helicase activity"/>
    <property type="evidence" value="ECO:0007669"/>
    <property type="project" value="InterPro"/>
</dbReference>
<feature type="region of interest" description="Disordered" evidence="8">
    <location>
        <begin position="13"/>
        <end position="182"/>
    </location>
</feature>
<keyword evidence="7" id="KW-0391">Immunity</keyword>
<evidence type="ECO:0000256" key="1">
    <source>
        <dbReference type="ARBA" id="ARBA00004496"/>
    </source>
</evidence>
<dbReference type="RefSeq" id="XP_008482375.1">
    <property type="nucleotide sequence ID" value="XM_008484153.2"/>
</dbReference>
<dbReference type="GO" id="GO:0031048">
    <property type="term" value="P:regulatory ncRNA-mediated heterochromatin formation"/>
    <property type="evidence" value="ECO:0007669"/>
    <property type="project" value="TreeGrafter"/>
</dbReference>
<dbReference type="FunFam" id="3.40.50.300:FF:000742">
    <property type="entry name" value="NFX1-type zinc finger-containing protein 1"/>
    <property type="match status" value="1"/>
</dbReference>
<dbReference type="GO" id="GO:0002376">
    <property type="term" value="P:immune system process"/>
    <property type="evidence" value="ECO:0007669"/>
    <property type="project" value="UniProtKB-KW"/>
</dbReference>
<dbReference type="InterPro" id="IPR057373">
    <property type="entry name" value="ZNFX1"/>
</dbReference>
<dbReference type="Pfam" id="PF20173">
    <property type="entry name" value="ZnF_RZ-type"/>
    <property type="match status" value="1"/>
</dbReference>
<keyword evidence="4" id="KW-0677">Repeat</keyword>